<name>A0A6C0BXK4_9ZZZZ</name>
<sequence length="81" mass="9677">MLTAKQQQIVSEPIQITRHFKKWSMNEINRLHNEYEIKELTIRQIAKLHGRGYLSILHKLTNEGLINEHWESARGFYETTD</sequence>
<accession>A0A6C0BXK4</accession>
<proteinExistence type="predicted"/>
<protein>
    <submittedName>
        <fullName evidence="1">Uncharacterized protein</fullName>
    </submittedName>
</protein>
<dbReference type="EMBL" id="MN739264">
    <property type="protein sequence ID" value="QHS96138.1"/>
    <property type="molecule type" value="Genomic_DNA"/>
</dbReference>
<reference evidence="1" key="1">
    <citation type="journal article" date="2020" name="Nature">
        <title>Giant virus diversity and host interactions through global metagenomics.</title>
        <authorList>
            <person name="Schulz F."/>
            <person name="Roux S."/>
            <person name="Paez-Espino D."/>
            <person name="Jungbluth S."/>
            <person name="Walsh D.A."/>
            <person name="Denef V.J."/>
            <person name="McMahon K.D."/>
            <person name="Konstantinidis K.T."/>
            <person name="Eloe-Fadrosh E.A."/>
            <person name="Kyrpides N.C."/>
            <person name="Woyke T."/>
        </authorList>
    </citation>
    <scope>NUCLEOTIDE SEQUENCE</scope>
    <source>
        <strain evidence="1">GVMAG-M-3300019093-7</strain>
    </source>
</reference>
<evidence type="ECO:0000313" key="1">
    <source>
        <dbReference type="EMBL" id="QHS96138.1"/>
    </source>
</evidence>
<organism evidence="1">
    <name type="scientific">viral metagenome</name>
    <dbReference type="NCBI Taxonomy" id="1070528"/>
    <lineage>
        <taxon>unclassified sequences</taxon>
        <taxon>metagenomes</taxon>
        <taxon>organismal metagenomes</taxon>
    </lineage>
</organism>
<dbReference type="AlphaFoldDB" id="A0A6C0BXK4"/>